<evidence type="ECO:0000313" key="1">
    <source>
        <dbReference type="EMBL" id="KAJ0216441.1"/>
    </source>
</evidence>
<proteinExistence type="predicted"/>
<comment type="caution">
    <text evidence="1">The sequence shown here is derived from an EMBL/GenBank/DDBJ whole genome shotgun (WGS) entry which is preliminary data.</text>
</comment>
<sequence length="114" mass="12834">MQNPELNTYDPLTLKYHKVQWNMKNESRLHRRHLTPATSHTRSAPPSVSTKHIIDPLEVHLFCRLYPSPLLSPPLLPSVNTSSPNPILLPRSTIIWSSSLQPISGSLSTISFDS</sequence>
<keyword evidence="2" id="KW-1185">Reference proteome</keyword>
<name>A0A9R1XKF4_LACSA</name>
<dbReference type="EMBL" id="NBSK02000003">
    <property type="protein sequence ID" value="KAJ0216441.1"/>
    <property type="molecule type" value="Genomic_DNA"/>
</dbReference>
<dbReference type="Proteomes" id="UP000235145">
    <property type="component" value="Unassembled WGS sequence"/>
</dbReference>
<protein>
    <submittedName>
        <fullName evidence="1">Uncharacterized protein</fullName>
    </submittedName>
</protein>
<reference evidence="1 2" key="1">
    <citation type="journal article" date="2017" name="Nat. Commun.">
        <title>Genome assembly with in vitro proximity ligation data and whole-genome triplication in lettuce.</title>
        <authorList>
            <person name="Reyes-Chin-Wo S."/>
            <person name="Wang Z."/>
            <person name="Yang X."/>
            <person name="Kozik A."/>
            <person name="Arikit S."/>
            <person name="Song C."/>
            <person name="Xia L."/>
            <person name="Froenicke L."/>
            <person name="Lavelle D.O."/>
            <person name="Truco M.J."/>
            <person name="Xia R."/>
            <person name="Zhu S."/>
            <person name="Xu C."/>
            <person name="Xu H."/>
            <person name="Xu X."/>
            <person name="Cox K."/>
            <person name="Korf I."/>
            <person name="Meyers B.C."/>
            <person name="Michelmore R.W."/>
        </authorList>
    </citation>
    <scope>NUCLEOTIDE SEQUENCE [LARGE SCALE GENOMIC DNA]</scope>
    <source>
        <strain evidence="2">cv. Salinas</strain>
        <tissue evidence="1">Seedlings</tissue>
    </source>
</reference>
<organism evidence="1 2">
    <name type="scientific">Lactuca sativa</name>
    <name type="common">Garden lettuce</name>
    <dbReference type="NCBI Taxonomy" id="4236"/>
    <lineage>
        <taxon>Eukaryota</taxon>
        <taxon>Viridiplantae</taxon>
        <taxon>Streptophyta</taxon>
        <taxon>Embryophyta</taxon>
        <taxon>Tracheophyta</taxon>
        <taxon>Spermatophyta</taxon>
        <taxon>Magnoliopsida</taxon>
        <taxon>eudicotyledons</taxon>
        <taxon>Gunneridae</taxon>
        <taxon>Pentapetalae</taxon>
        <taxon>asterids</taxon>
        <taxon>campanulids</taxon>
        <taxon>Asterales</taxon>
        <taxon>Asteraceae</taxon>
        <taxon>Cichorioideae</taxon>
        <taxon>Cichorieae</taxon>
        <taxon>Lactucinae</taxon>
        <taxon>Lactuca</taxon>
    </lineage>
</organism>
<dbReference type="AlphaFoldDB" id="A0A9R1XKF4"/>
<accession>A0A9R1XKF4</accession>
<evidence type="ECO:0000313" key="2">
    <source>
        <dbReference type="Proteomes" id="UP000235145"/>
    </source>
</evidence>
<gene>
    <name evidence="1" type="ORF">LSAT_V11C300149550</name>
</gene>